<dbReference type="KEGG" id="tpie:A7C91_01225"/>
<evidence type="ECO:0000313" key="1">
    <source>
        <dbReference type="EMBL" id="ANF21964.1"/>
    </source>
</evidence>
<dbReference type="RefSeq" id="WP_068664195.1">
    <property type="nucleotide sequence ID" value="NZ_CP015520.1"/>
</dbReference>
<name>A0A172WEV8_9EURY</name>
<dbReference type="GeneID" id="28494773"/>
<gene>
    <name evidence="1" type="ORF">A7C91_01225</name>
</gene>
<reference evidence="2" key="1">
    <citation type="journal article" date="2016" name="Syst. Appl. Microbiol.">
        <title>Thermococcus piezophilus sp. nov., a novel hyperthermophilic and piezophilic archaeon with a broad pressure range for growth, isolated from a deepest hydrothermal vent at the Mid-Cayman Rise.</title>
        <authorList>
            <person name="Dalmasso C."/>
            <person name="Oger P."/>
            <person name="Selva G."/>
            <person name="Courtine D."/>
            <person name="L'Haridon S."/>
            <person name="Garlaschelli A."/>
            <person name="Roussel E."/>
            <person name="Miyazaki J."/>
            <person name="Reveillaud J."/>
            <person name="Jebbar M."/>
            <person name="Takai K."/>
            <person name="Maignien L."/>
            <person name="Alain K."/>
        </authorList>
    </citation>
    <scope>NUCLEOTIDE SEQUENCE [LARGE SCALE GENOMIC DNA]</scope>
    <source>
        <strain evidence="2">CDGS</strain>
    </source>
</reference>
<protein>
    <submittedName>
        <fullName evidence="1">Uncharacterized protein</fullName>
    </submittedName>
</protein>
<accession>A0A172WEV8</accession>
<sequence>MMLPFFRFFLRLPAIAFKVVGLIRVTNRAKRRFRGELLREGLPGEVVDELVEDFDPSAPLKDAFSSRRR</sequence>
<dbReference type="Proteomes" id="UP000076969">
    <property type="component" value="Chromosome"/>
</dbReference>
<dbReference type="EMBL" id="CP015520">
    <property type="protein sequence ID" value="ANF21964.1"/>
    <property type="molecule type" value="Genomic_DNA"/>
</dbReference>
<evidence type="ECO:0000313" key="2">
    <source>
        <dbReference type="Proteomes" id="UP000076969"/>
    </source>
</evidence>
<proteinExistence type="predicted"/>
<organism evidence="1 2">
    <name type="scientific">Thermococcus piezophilus</name>
    <dbReference type="NCBI Taxonomy" id="1712654"/>
    <lineage>
        <taxon>Archaea</taxon>
        <taxon>Methanobacteriati</taxon>
        <taxon>Methanobacteriota</taxon>
        <taxon>Thermococci</taxon>
        <taxon>Thermococcales</taxon>
        <taxon>Thermococcaceae</taxon>
        <taxon>Thermococcus</taxon>
    </lineage>
</organism>
<dbReference type="AlphaFoldDB" id="A0A172WEV8"/>
<keyword evidence="2" id="KW-1185">Reference proteome</keyword>